<name>L8X896_THACA</name>
<keyword evidence="2" id="KW-1185">Reference proteome</keyword>
<dbReference type="Proteomes" id="UP000011668">
    <property type="component" value="Unassembled WGS sequence"/>
</dbReference>
<comment type="caution">
    <text evidence="1">The sequence shown here is derived from an EMBL/GenBank/DDBJ whole genome shotgun (WGS) entry which is preliminary data.</text>
</comment>
<gene>
    <name evidence="1" type="ORF">AG1IA_00668</name>
</gene>
<proteinExistence type="predicted"/>
<dbReference type="EMBL" id="AFRT01000107">
    <property type="protein sequence ID" value="ELU45302.1"/>
    <property type="molecule type" value="Genomic_DNA"/>
</dbReference>
<evidence type="ECO:0000313" key="1">
    <source>
        <dbReference type="EMBL" id="ELU45302.1"/>
    </source>
</evidence>
<sequence length="196" mass="21776">MMMNPLPSPSRPPLHPRASMVSLLASPTSRTTTTAVDISALGRLAWRNASSVPLASKSPIRHVHLDSYRSFCNRALYDPNGCCRAPFFLNAVHTLVFMSLGIRAICLQMNETRSTQIRLYMYAQTAPIAYKCKRNETRHKQTNSDYPVAIHYEKSLQFSWTGSRFISIAEKGAGLVVDSVCPMGMREKGLAPGDAR</sequence>
<protein>
    <submittedName>
        <fullName evidence="1">Uncharacterized protein</fullName>
    </submittedName>
</protein>
<reference evidence="1 2" key="1">
    <citation type="journal article" date="2013" name="Nat. Commun.">
        <title>The evolution and pathogenic mechanisms of the rice sheath blight pathogen.</title>
        <authorList>
            <person name="Zheng A."/>
            <person name="Lin R."/>
            <person name="Xu L."/>
            <person name="Qin P."/>
            <person name="Tang C."/>
            <person name="Ai P."/>
            <person name="Zhang D."/>
            <person name="Liu Y."/>
            <person name="Sun Z."/>
            <person name="Feng H."/>
            <person name="Wang Y."/>
            <person name="Chen Y."/>
            <person name="Liang X."/>
            <person name="Fu R."/>
            <person name="Li Q."/>
            <person name="Zhang J."/>
            <person name="Yu X."/>
            <person name="Xie Z."/>
            <person name="Ding L."/>
            <person name="Guan P."/>
            <person name="Tang J."/>
            <person name="Liang Y."/>
            <person name="Wang S."/>
            <person name="Deng Q."/>
            <person name="Li S."/>
            <person name="Zhu J."/>
            <person name="Wang L."/>
            <person name="Liu H."/>
            <person name="Li P."/>
        </authorList>
    </citation>
    <scope>NUCLEOTIDE SEQUENCE [LARGE SCALE GENOMIC DNA]</scope>
    <source>
        <strain evidence="2">AG-1 IA</strain>
    </source>
</reference>
<dbReference type="AlphaFoldDB" id="L8X896"/>
<evidence type="ECO:0000313" key="2">
    <source>
        <dbReference type="Proteomes" id="UP000011668"/>
    </source>
</evidence>
<organism evidence="1 2">
    <name type="scientific">Thanatephorus cucumeris (strain AG1-IA)</name>
    <name type="common">Rice sheath blight fungus</name>
    <name type="synonym">Rhizoctonia solani</name>
    <dbReference type="NCBI Taxonomy" id="983506"/>
    <lineage>
        <taxon>Eukaryota</taxon>
        <taxon>Fungi</taxon>
        <taxon>Dikarya</taxon>
        <taxon>Basidiomycota</taxon>
        <taxon>Agaricomycotina</taxon>
        <taxon>Agaricomycetes</taxon>
        <taxon>Cantharellales</taxon>
        <taxon>Ceratobasidiaceae</taxon>
        <taxon>Rhizoctonia</taxon>
        <taxon>Rhizoctonia solani AG-1</taxon>
    </lineage>
</organism>
<accession>L8X896</accession>
<dbReference type="HOGENOM" id="CLU_1391071_0_0_1"/>